<dbReference type="InterPro" id="IPR036397">
    <property type="entry name" value="RNaseH_sf"/>
</dbReference>
<feature type="domain" description="CCHC-type" evidence="5">
    <location>
        <begin position="230"/>
        <end position="245"/>
    </location>
</feature>
<dbReference type="GO" id="GO:0008270">
    <property type="term" value="F:zinc ion binding"/>
    <property type="evidence" value="ECO:0007669"/>
    <property type="project" value="UniProtKB-KW"/>
</dbReference>
<dbReference type="SMART" id="SM00343">
    <property type="entry name" value="ZnF_C2HC"/>
    <property type="match status" value="2"/>
</dbReference>
<dbReference type="GO" id="GO:0003676">
    <property type="term" value="F:nucleic acid binding"/>
    <property type="evidence" value="ECO:0007669"/>
    <property type="project" value="InterPro"/>
</dbReference>
<dbReference type="InterPro" id="IPR036875">
    <property type="entry name" value="Znf_CCHC_sf"/>
</dbReference>
<evidence type="ECO:0000313" key="8">
    <source>
        <dbReference type="Proteomes" id="UP000436088"/>
    </source>
</evidence>
<evidence type="ECO:0000259" key="5">
    <source>
        <dbReference type="PROSITE" id="PS50158"/>
    </source>
</evidence>
<feature type="compositionally biased region" description="Polar residues" evidence="4">
    <location>
        <begin position="184"/>
        <end position="194"/>
    </location>
</feature>
<dbReference type="Gene3D" id="4.10.60.10">
    <property type="entry name" value="Zinc finger, CCHC-type"/>
    <property type="match status" value="2"/>
</dbReference>
<name>A0A6A2X1M2_HIBSY</name>
<dbReference type="SUPFAM" id="SSF53098">
    <property type="entry name" value="Ribonuclease H-like"/>
    <property type="match status" value="1"/>
</dbReference>
<dbReference type="Proteomes" id="UP000436088">
    <property type="component" value="Unassembled WGS sequence"/>
</dbReference>
<feature type="compositionally biased region" description="Basic and acidic residues" evidence="4">
    <location>
        <begin position="1749"/>
        <end position="1765"/>
    </location>
</feature>
<keyword evidence="1" id="KW-0378">Hydrolase</keyword>
<keyword evidence="1" id="KW-0064">Aspartyl protease</keyword>
<dbReference type="EMBL" id="VEPZ02001544">
    <property type="protein sequence ID" value="KAE8668673.1"/>
    <property type="molecule type" value="Genomic_DNA"/>
</dbReference>
<proteinExistence type="predicted"/>
<dbReference type="PANTHER" id="PTHR11439:SF491">
    <property type="entry name" value="INTEGRASE CATALYTIC DOMAIN-CONTAINING PROTEIN"/>
    <property type="match status" value="1"/>
</dbReference>
<dbReference type="InterPro" id="IPR013103">
    <property type="entry name" value="RVT_2"/>
</dbReference>
<accession>A0A6A2X1M2</accession>
<dbReference type="Pfam" id="PF07727">
    <property type="entry name" value="RVT_2"/>
    <property type="match status" value="1"/>
</dbReference>
<dbReference type="Pfam" id="PF14223">
    <property type="entry name" value="Retrotran_gag_2"/>
    <property type="match status" value="2"/>
</dbReference>
<sequence>MSGAKFEVAKFDGQGNFGLWQTRVKDLLAQQGILKALRSTKPASMDEEDWEELQQRAAGTIRLCLVDEVMYHVMHLSSPDEIWKKLESQFMSKSLTTKLYLKQRLYGLKMQDDHDLAQHVNVFNQIVSDLARLDVKIEDEDRAMILLCSLPPSYEHMVTTLTYGKETINVEDITAALLAHNQRKQNAGESSQADSLYVKGNRDRGRKPEKAGSGKRNSRSKSRDKKTIHCYKCKEAGHMKRDCPKLKKQTDEKRDGSSKSVNVVEDDNSDCCEGDMLSISTTQLTDAWILDSGCSYHITPNREWFSTYRPVNSGSVYLGDDRCCNIVGIGDVRIKMHDGSVRTLSGVRHIPNLKKNLISLGTFHKNGFIPKADEDRETIRIVKGALTVMKGKMTAGNIYRLLGSTVAGGVHSVESCDDTTKLWHMRLAHLSERGMAELHKRNLLHGVKSCKLDFCKYCVLGKQTKVRFKTANHTTQGILDYVHSDVWGPSTTSSLGGSRYYVTFIDDFSRKVWVYFLKQKSEVFEKFKLWKAEVENQTGRKIKCLRSDNGTEYTDSQFLQFCKEHGIQRHFTVRKTPQQNGVAERMNRSLNERARCLRLNAGLPKHFWAEAVNMACYLINRSPRASLAWKVAEEVWTGHDVSFDNLRIFGCPAYVHVPADERSKLDAKSKECIFLGYKKGVKGFKFWDPVAKKVVISRDVVFDEQSMLQQKQDTTVVDFEQFPVEKPETSQPTSGGSTTDDLQDYSLARDRVRRTNIKPPNRLGFEDLVSFALIVSSDDPVTFHDAVTSQENDKWMAAMVEEMESLNHNRTWELVPLPEGKKPIGCKWVYKKKPVVTEKEGEKFKARLVAKGFSQQKGVDYDEIFSPVEQIYMRQPEGFTQPGNEHLVCRLKKSLYGLKQSPRQWYKRFDSYMIKIGYNRCEYDCCVYVKSLDDGSFIFLLLYVDDMLIAAKNMDDVIGLKTLLSQEFDMKDLGAAKKILGMEICRDRDSRKLRLSQRGYVEKMLERFAMSSAKPVSTPLANHFKLSSEQCPKTDKEAEDMAKVPYSNAVGCLMYAMVCTRPDLAHAVSQVCKYMSKPGKQHWEAVKWIFRYLKGTVEHGIVFGSQRDNPLVVGYVDSDYAGDLDNRRSTTGYVFTLDGGPICWKSTVQSIVALSTTEAEYMAAAEAAKEALWLTGLVKELGVQQGGVQLLCDNQSAIHLAKNQVYRARTKHIDVRFHKIRELVASGEVLFQKVHTDENAADMFTKPVVKESRGQEMERSERTSTVLIKKISLWGYELCGLGVRGRSPRGTVDAAVLQYQNQKLVQQLDIQRHELHDLETKNKELKDKQIYYDDMLITLVDDMVLLGIRAGGGHNVLQTLDHADKSRGSIPTCPVEEMFLCRLLETDFIDSSDDDGIANYVELVLSARHSSTRDLIKSLQDTISAERMKTERMTFSSHGKLSVEDTMMQLSKIDDMMKEEAKTLHEMISVLHLKHKEYADEIQTYISNHSTDQSEIKRLQVKLIPSCGFIGRLHNKWRRLWEQINDDGICQGIVEALQGPTALPTEMPEKERNSNLEKAHSAIILSLGDKALREVSRETTAQALWAKLELLYMTKSLGNKLFLKQRLYSFKMHEEKLISEQIDEFTKIIDDLEKIDVKIEDEDKALLLLNSIPKSYEHFKDAMLYGRVQTISLDEVQSLIRAKELQKKHDMNEENSGDSLTVRGRSDRRDTRNNQNRSRSRKGKKNGNQSSKGPFKCYHCHKEGHFKRNCPDRKKNYQEKPKDSGEVSVVSDGYDSAEALAINESEPRKEWILDSGFSFHMCPHKDWFETLQLVNGGTVLLGDNKSCKVVGSGTIRIRMFDGAERILQHVRCLSTAIGMKTPLEIWNGKPVNYNNLKVFGCLTYAHIKQDKLEARALRLDDYNLVRDRQRRTIRPPDRYGHADLISYALNVAEEIEEAEPNNFKEALKRLLFKKQENEREKVVGYVDFDYAGSIDTRKSLTGFIFTVFGTAVSWKSNLQSVVALSTTEVEYIAVIEAIKQAMWLKGMVEELGIQQKVVTMFCDNQSAIHLTKNQVFHERSKHIDVKLHFVRDVVAKGSIIVKKIPTEENPADMLTKALPVAKFRHCLDLVNSTENWLLNRSTWRGSLVINKDVTLTEPRKYFGVLDFLVCFLDSCSVFVLRLVIGEQEEIMVELEERIRKLVDLKMQKNIASGMHASTPVVANGSLSLGKPADKTMGLREIKDLIEETKNELKDDKFIKSSRLYTLLNDQLQHWNVEMEQYKALLTGFRRDKELNMKVESADSARHTIDNAGSRIEELNLEHQNCIIERNDMKIKMEEVIQDAGRNDIKAEICVMTSALSKEMGMMEAQLNHWKETAHEAISLHEEAQTLKALLSGKVFILSLFVLFGE</sequence>
<feature type="domain" description="Integrase catalytic" evidence="6">
    <location>
        <begin position="469"/>
        <end position="640"/>
    </location>
</feature>
<feature type="region of interest" description="Disordered" evidence="4">
    <location>
        <begin position="184"/>
        <end position="226"/>
    </location>
</feature>
<dbReference type="Pfam" id="PF13976">
    <property type="entry name" value="gag_pre-integrs"/>
    <property type="match status" value="1"/>
</dbReference>
<feature type="coiled-coil region" evidence="3">
    <location>
        <begin position="1301"/>
        <end position="1328"/>
    </location>
</feature>
<dbReference type="InterPro" id="IPR057670">
    <property type="entry name" value="SH3_retrovirus"/>
</dbReference>
<dbReference type="InterPro" id="IPR025724">
    <property type="entry name" value="GAG-pre-integrase_dom"/>
</dbReference>
<dbReference type="InterPro" id="IPR001878">
    <property type="entry name" value="Znf_CCHC"/>
</dbReference>
<keyword evidence="2" id="KW-0862">Zinc</keyword>
<dbReference type="InterPro" id="IPR043502">
    <property type="entry name" value="DNA/RNA_pol_sf"/>
</dbReference>
<dbReference type="GO" id="GO:0004190">
    <property type="term" value="F:aspartic-type endopeptidase activity"/>
    <property type="evidence" value="ECO:0007669"/>
    <property type="project" value="UniProtKB-KW"/>
</dbReference>
<dbReference type="Pfam" id="PF25597">
    <property type="entry name" value="SH3_retrovirus"/>
    <property type="match status" value="1"/>
</dbReference>
<dbReference type="PROSITE" id="PS50994">
    <property type="entry name" value="INTEGRASE"/>
    <property type="match status" value="1"/>
</dbReference>
<dbReference type="Pfam" id="PF00665">
    <property type="entry name" value="rve"/>
    <property type="match status" value="1"/>
</dbReference>
<organism evidence="7 8">
    <name type="scientific">Hibiscus syriacus</name>
    <name type="common">Rose of Sharon</name>
    <dbReference type="NCBI Taxonomy" id="106335"/>
    <lineage>
        <taxon>Eukaryota</taxon>
        <taxon>Viridiplantae</taxon>
        <taxon>Streptophyta</taxon>
        <taxon>Embryophyta</taxon>
        <taxon>Tracheophyta</taxon>
        <taxon>Spermatophyta</taxon>
        <taxon>Magnoliopsida</taxon>
        <taxon>eudicotyledons</taxon>
        <taxon>Gunneridae</taxon>
        <taxon>Pentapetalae</taxon>
        <taxon>rosids</taxon>
        <taxon>malvids</taxon>
        <taxon>Malvales</taxon>
        <taxon>Malvaceae</taxon>
        <taxon>Malvoideae</taxon>
        <taxon>Hibiscus</taxon>
    </lineage>
</organism>
<dbReference type="PANTHER" id="PTHR11439">
    <property type="entry name" value="GAG-POL-RELATED RETROTRANSPOSON"/>
    <property type="match status" value="1"/>
</dbReference>
<keyword evidence="8" id="KW-1185">Reference proteome</keyword>
<evidence type="ECO:0000256" key="3">
    <source>
        <dbReference type="SAM" id="Coils"/>
    </source>
</evidence>
<feature type="region of interest" description="Disordered" evidence="4">
    <location>
        <begin position="1749"/>
        <end position="1769"/>
    </location>
</feature>
<evidence type="ECO:0000313" key="7">
    <source>
        <dbReference type="EMBL" id="KAE8668673.1"/>
    </source>
</evidence>
<evidence type="ECO:0000256" key="1">
    <source>
        <dbReference type="ARBA" id="ARBA00022750"/>
    </source>
</evidence>
<gene>
    <name evidence="7" type="ORF">F3Y22_tig00112289pilonHSYRG00203</name>
</gene>
<reference evidence="7" key="1">
    <citation type="submission" date="2019-09" db="EMBL/GenBank/DDBJ databases">
        <title>Draft genome information of white flower Hibiscus syriacus.</title>
        <authorList>
            <person name="Kim Y.-M."/>
        </authorList>
    </citation>
    <scope>NUCLEOTIDE SEQUENCE [LARGE SCALE GENOMIC DNA]</scope>
    <source>
        <strain evidence="7">YM2019G1</strain>
    </source>
</reference>
<feature type="compositionally biased region" description="Polar residues" evidence="4">
    <location>
        <begin position="729"/>
        <end position="740"/>
    </location>
</feature>
<dbReference type="SUPFAM" id="SSF57756">
    <property type="entry name" value="Retrovirus zinc finger-like domains"/>
    <property type="match status" value="2"/>
</dbReference>
<feature type="region of interest" description="Disordered" evidence="4">
    <location>
        <begin position="1686"/>
        <end position="1736"/>
    </location>
</feature>
<comment type="caution">
    <text evidence="7">The sequence shown here is derived from an EMBL/GenBank/DDBJ whole genome shotgun (WGS) entry which is preliminary data.</text>
</comment>
<dbReference type="PROSITE" id="PS50158">
    <property type="entry name" value="ZF_CCHC"/>
    <property type="match status" value="2"/>
</dbReference>
<keyword evidence="2" id="KW-0479">Metal-binding</keyword>
<feature type="domain" description="CCHC-type" evidence="5">
    <location>
        <begin position="1736"/>
        <end position="1752"/>
    </location>
</feature>
<evidence type="ECO:0000259" key="6">
    <source>
        <dbReference type="PROSITE" id="PS50994"/>
    </source>
</evidence>
<keyword evidence="3" id="KW-0175">Coiled coil</keyword>
<feature type="region of interest" description="Disordered" evidence="4">
    <location>
        <begin position="724"/>
        <end position="745"/>
    </location>
</feature>
<keyword evidence="2" id="KW-0863">Zinc-finger</keyword>
<dbReference type="CDD" id="cd09272">
    <property type="entry name" value="RNase_HI_RT_Ty1"/>
    <property type="match status" value="2"/>
</dbReference>
<dbReference type="SUPFAM" id="SSF56672">
    <property type="entry name" value="DNA/RNA polymerases"/>
    <property type="match status" value="1"/>
</dbReference>
<feature type="compositionally biased region" description="Basic and acidic residues" evidence="4">
    <location>
        <begin position="200"/>
        <end position="212"/>
    </location>
</feature>
<dbReference type="Pfam" id="PF00098">
    <property type="entry name" value="zf-CCHC"/>
    <property type="match status" value="1"/>
</dbReference>
<dbReference type="InterPro" id="IPR012337">
    <property type="entry name" value="RNaseH-like_sf"/>
</dbReference>
<dbReference type="Gene3D" id="3.30.420.10">
    <property type="entry name" value="Ribonuclease H-like superfamily/Ribonuclease H"/>
    <property type="match status" value="1"/>
</dbReference>
<keyword evidence="1" id="KW-0645">Protease</keyword>
<feature type="compositionally biased region" description="Basic residues" evidence="4">
    <location>
        <begin position="216"/>
        <end position="226"/>
    </location>
</feature>
<dbReference type="GO" id="GO:0015074">
    <property type="term" value="P:DNA integration"/>
    <property type="evidence" value="ECO:0007669"/>
    <property type="project" value="InterPro"/>
</dbReference>
<dbReference type="InterPro" id="IPR054722">
    <property type="entry name" value="PolX-like_BBD"/>
</dbReference>
<evidence type="ECO:0000256" key="2">
    <source>
        <dbReference type="PROSITE-ProRule" id="PRU00047"/>
    </source>
</evidence>
<evidence type="ECO:0000256" key="4">
    <source>
        <dbReference type="SAM" id="MobiDB-lite"/>
    </source>
</evidence>
<dbReference type="InterPro" id="IPR001584">
    <property type="entry name" value="Integrase_cat-core"/>
</dbReference>
<dbReference type="Pfam" id="PF22936">
    <property type="entry name" value="Pol_BBD"/>
    <property type="match status" value="2"/>
</dbReference>
<protein>
    <submittedName>
        <fullName evidence="7">Uncharacterized protein</fullName>
    </submittedName>
</protein>